<reference evidence="2" key="2">
    <citation type="submission" date="2015-06" db="UniProtKB">
        <authorList>
            <consortium name="EnsemblPlants"/>
        </authorList>
    </citation>
    <scope>IDENTIFICATION</scope>
    <source>
        <strain evidence="2">DM1-3 516 R44</strain>
    </source>
</reference>
<reference evidence="3" key="1">
    <citation type="journal article" date="2011" name="Nature">
        <title>Genome sequence and analysis of the tuber crop potato.</title>
        <authorList>
            <consortium name="The Potato Genome Sequencing Consortium"/>
        </authorList>
    </citation>
    <scope>NUCLEOTIDE SEQUENCE [LARGE SCALE GENOMIC DNA]</scope>
    <source>
        <strain evidence="3">cv. DM1-3 516 R44</strain>
    </source>
</reference>
<accession>M1DC29</accession>
<feature type="region of interest" description="Disordered" evidence="1">
    <location>
        <begin position="58"/>
        <end position="110"/>
    </location>
</feature>
<keyword evidence="3" id="KW-1185">Reference proteome</keyword>
<dbReference type="AlphaFoldDB" id="M1DC29"/>
<dbReference type="InParanoid" id="M1DC29"/>
<dbReference type="Gramene" id="RHC06H1G1119.2.1">
    <property type="protein sequence ID" value="RHC06H1G1119.2.1.cds.1"/>
    <property type="gene ID" value="RHC06H1G1119.2"/>
</dbReference>
<sequence length="110" mass="12834">MGEWEEVVGRKIKVGTRKKANTQIRRRQVEIMYEEQAVDINQNSFDELMVEDEEQLESTCKTRLRNNKKIDNDYNGEEPNSQDEWADITSSEGEEEDDTSKESSDEKGNK</sequence>
<dbReference type="HOGENOM" id="CLU_2175549_0_0_1"/>
<dbReference type="Gramene" id="PGSC0003DMT400086586">
    <property type="protein sequence ID" value="PGSC0003DMT400086586"/>
    <property type="gene ID" value="PGSC0003DMG400036157"/>
</dbReference>
<dbReference type="Proteomes" id="UP000011115">
    <property type="component" value="Unassembled WGS sequence"/>
</dbReference>
<evidence type="ECO:0000256" key="1">
    <source>
        <dbReference type="SAM" id="MobiDB-lite"/>
    </source>
</evidence>
<organism evidence="2 3">
    <name type="scientific">Solanum tuberosum</name>
    <name type="common">Potato</name>
    <dbReference type="NCBI Taxonomy" id="4113"/>
    <lineage>
        <taxon>Eukaryota</taxon>
        <taxon>Viridiplantae</taxon>
        <taxon>Streptophyta</taxon>
        <taxon>Embryophyta</taxon>
        <taxon>Tracheophyta</taxon>
        <taxon>Spermatophyta</taxon>
        <taxon>Magnoliopsida</taxon>
        <taxon>eudicotyledons</taxon>
        <taxon>Gunneridae</taxon>
        <taxon>Pentapetalae</taxon>
        <taxon>asterids</taxon>
        <taxon>lamiids</taxon>
        <taxon>Solanales</taxon>
        <taxon>Solanaceae</taxon>
        <taxon>Solanoideae</taxon>
        <taxon>Solaneae</taxon>
        <taxon>Solanum</taxon>
    </lineage>
</organism>
<dbReference type="PaxDb" id="4113-PGSC0003DMT400086586"/>
<proteinExistence type="predicted"/>
<name>M1DC29_SOLTU</name>
<feature type="compositionally biased region" description="Basic and acidic residues" evidence="1">
    <location>
        <begin position="100"/>
        <end position="110"/>
    </location>
</feature>
<feature type="compositionally biased region" description="Acidic residues" evidence="1">
    <location>
        <begin position="74"/>
        <end position="99"/>
    </location>
</feature>
<evidence type="ECO:0000313" key="3">
    <source>
        <dbReference type="Proteomes" id="UP000011115"/>
    </source>
</evidence>
<protein>
    <submittedName>
        <fullName evidence="2">Uncharacterized protein</fullName>
    </submittedName>
</protein>
<evidence type="ECO:0000313" key="2">
    <source>
        <dbReference type="EnsemblPlants" id="PGSC0003DMT400086586"/>
    </source>
</evidence>
<dbReference type="EnsemblPlants" id="PGSC0003DMT400086586">
    <property type="protein sequence ID" value="PGSC0003DMT400086586"/>
    <property type="gene ID" value="PGSC0003DMG400036157"/>
</dbReference>